<protein>
    <recommendedName>
        <fullName evidence="1">DUF6850 domain-containing protein</fullName>
    </recommendedName>
</protein>
<dbReference type="AlphaFoldDB" id="A0AAI8G4Y9"/>
<dbReference type="InterPro" id="IPR049236">
    <property type="entry name" value="DUF6850"/>
</dbReference>
<evidence type="ECO:0000259" key="1">
    <source>
        <dbReference type="Pfam" id="PF21012"/>
    </source>
</evidence>
<accession>A0AAI8G4Y9</accession>
<dbReference type="Pfam" id="PF21012">
    <property type="entry name" value="DUF6850"/>
    <property type="match status" value="1"/>
</dbReference>
<gene>
    <name evidence="2" type="ORF">AS202_09100</name>
</gene>
<dbReference type="KEGG" id="mod:AS202_09100"/>
<evidence type="ECO:0000313" key="3">
    <source>
        <dbReference type="Proteomes" id="UP000069030"/>
    </source>
</evidence>
<dbReference type="EMBL" id="CP013690">
    <property type="protein sequence ID" value="ALU26296.1"/>
    <property type="molecule type" value="Genomic_DNA"/>
</dbReference>
<dbReference type="RefSeq" id="WP_006257184.1">
    <property type="nucleotide sequence ID" value="NZ_CP013690.1"/>
</dbReference>
<sequence>MKNTYINIVAIISVLFCVEVQAQDRTDSNLYESRLAQRDMNIVFGQDFFANRAFMTSYSPLSFSELSLNYLSDSKDAYLVQDGDGLDAFKVNTSSYQRLKNNTVLWGSASYNTQKQKNMKWNENLDRHILGPYVLGDSIGGTMKQEIYQFAGGMARQFDKWTVGGEVSYQAKSGYREIDPRPKNTSSDLNLRIGVNYNVYKDYELGVYANWNKYTQNSTIKFVSLLGKPIAYHLTGLGAYNYYFSSAVDMKMIYEGTGYEVGGTIAKNKGKDFLIQGSFGQFDIEKNFGSSPSKEMSVLKTKKYTIGGIKYIDLDEHRLGAKVNYLLSESRGIESFYSKTEKLERKIGEQDLYKFVRSDVYTSLFYQYSTDVSRLVVSPSFTVEQTEEKRRDTQARQRFTYLHYGLEVDYMRQLNQSNIITVSPYFRVRNLKEDTVNLVTSYKSPAMTEWVQHDLAIQTANYQTYGITARYDVKVSNIPAMFAQIQYEQTKYNINKTNNYIGMSLGVIF</sequence>
<feature type="domain" description="DUF6850" evidence="1">
    <location>
        <begin position="53"/>
        <end position="509"/>
    </location>
</feature>
<proteinExistence type="predicted"/>
<name>A0AAI8G4Y9_9FLAO</name>
<organism evidence="2 3">
    <name type="scientific">Myroides odoratimimus</name>
    <dbReference type="NCBI Taxonomy" id="76832"/>
    <lineage>
        <taxon>Bacteria</taxon>
        <taxon>Pseudomonadati</taxon>
        <taxon>Bacteroidota</taxon>
        <taxon>Flavobacteriia</taxon>
        <taxon>Flavobacteriales</taxon>
        <taxon>Flavobacteriaceae</taxon>
        <taxon>Myroides</taxon>
    </lineage>
</organism>
<evidence type="ECO:0000313" key="2">
    <source>
        <dbReference type="EMBL" id="ALU26296.1"/>
    </source>
</evidence>
<reference evidence="2 3" key="1">
    <citation type="journal article" date="2016" name="J. Zhejiang Univ. Sci. B">
        <title>Antibiotic resistance mechanisms of Myroides sp.</title>
        <authorList>
            <person name="Hu S."/>
            <person name="Yuan S."/>
            <person name="Qu H."/>
            <person name="Jiang T."/>
            <person name="Zhou Y."/>
            <person name="Wang M."/>
            <person name="Ming D."/>
        </authorList>
    </citation>
    <scope>NUCLEOTIDE SEQUENCE [LARGE SCALE GENOMIC DNA]</scope>
    <source>
        <strain evidence="2 3">PR63039</strain>
    </source>
</reference>
<dbReference type="Proteomes" id="UP000069030">
    <property type="component" value="Chromosome"/>
</dbReference>